<evidence type="ECO:0000313" key="2">
    <source>
        <dbReference type="EMBL" id="KDQ51230.1"/>
    </source>
</evidence>
<keyword evidence="3" id="KW-1185">Reference proteome</keyword>
<feature type="transmembrane region" description="Helical" evidence="1">
    <location>
        <begin position="134"/>
        <end position="156"/>
    </location>
</feature>
<gene>
    <name evidence="2" type="ORF">JAAARDRAFT_41293</name>
</gene>
<sequence>MFWTARFESCATLLVSAMHNLVDLDKYQGLQSSSDDVVLSTLNEIVARGNWTLAKLLTLLGAQVTKSDVTALSAGLAVYALALKASVHDPSPTIIKGRADAIGIPAFAALNAIPKLGLIVSVALEFGYATPRPYITFTIMFAAVVIVFFGFLIFGIGERSVCQLRINGGRDVEEGDVVPP</sequence>
<reference evidence="3" key="1">
    <citation type="journal article" date="2014" name="Proc. Natl. Acad. Sci. U.S.A.">
        <title>Extensive sampling of basidiomycete genomes demonstrates inadequacy of the white-rot/brown-rot paradigm for wood decay fungi.</title>
        <authorList>
            <person name="Riley R."/>
            <person name="Salamov A.A."/>
            <person name="Brown D.W."/>
            <person name="Nagy L.G."/>
            <person name="Floudas D."/>
            <person name="Held B.W."/>
            <person name="Levasseur A."/>
            <person name="Lombard V."/>
            <person name="Morin E."/>
            <person name="Otillar R."/>
            <person name="Lindquist E.A."/>
            <person name="Sun H."/>
            <person name="LaButti K.M."/>
            <person name="Schmutz J."/>
            <person name="Jabbour D."/>
            <person name="Luo H."/>
            <person name="Baker S.E."/>
            <person name="Pisabarro A.G."/>
            <person name="Walton J.D."/>
            <person name="Blanchette R.A."/>
            <person name="Henrissat B."/>
            <person name="Martin F."/>
            <person name="Cullen D."/>
            <person name="Hibbett D.S."/>
            <person name="Grigoriev I.V."/>
        </authorList>
    </citation>
    <scope>NUCLEOTIDE SEQUENCE [LARGE SCALE GENOMIC DNA]</scope>
    <source>
        <strain evidence="3">MUCL 33604</strain>
    </source>
</reference>
<feature type="transmembrane region" description="Helical" evidence="1">
    <location>
        <begin position="106"/>
        <end position="128"/>
    </location>
</feature>
<organism evidence="2 3">
    <name type="scientific">Jaapia argillacea MUCL 33604</name>
    <dbReference type="NCBI Taxonomy" id="933084"/>
    <lineage>
        <taxon>Eukaryota</taxon>
        <taxon>Fungi</taxon>
        <taxon>Dikarya</taxon>
        <taxon>Basidiomycota</taxon>
        <taxon>Agaricomycotina</taxon>
        <taxon>Agaricomycetes</taxon>
        <taxon>Agaricomycetidae</taxon>
        <taxon>Jaapiales</taxon>
        <taxon>Jaapiaceae</taxon>
        <taxon>Jaapia</taxon>
    </lineage>
</organism>
<name>A0A067PBL4_9AGAM</name>
<evidence type="ECO:0000313" key="3">
    <source>
        <dbReference type="Proteomes" id="UP000027265"/>
    </source>
</evidence>
<evidence type="ECO:0000256" key="1">
    <source>
        <dbReference type="SAM" id="Phobius"/>
    </source>
</evidence>
<dbReference type="Proteomes" id="UP000027265">
    <property type="component" value="Unassembled WGS sequence"/>
</dbReference>
<keyword evidence="1" id="KW-1133">Transmembrane helix</keyword>
<keyword evidence="1" id="KW-0812">Transmembrane</keyword>
<keyword evidence="1" id="KW-0472">Membrane</keyword>
<proteinExistence type="predicted"/>
<protein>
    <submittedName>
        <fullName evidence="2">Uncharacterized protein</fullName>
    </submittedName>
</protein>
<dbReference type="EMBL" id="KL197750">
    <property type="protein sequence ID" value="KDQ51230.1"/>
    <property type="molecule type" value="Genomic_DNA"/>
</dbReference>
<dbReference type="InParanoid" id="A0A067PBL4"/>
<accession>A0A067PBL4</accession>
<dbReference type="HOGENOM" id="CLU_130518_0_0_1"/>
<dbReference type="AlphaFoldDB" id="A0A067PBL4"/>